<sequence length="186" mass="21585">MSLASTKVDLAQIDSFPPILDTDHPPANQYTPRATDGAETPVYILGWLVPRNHLWSLKFNGRERHSSAPFFVQTMVKPLFTEKFPDVKGEPRGLSFGSQEYIVYLTLNGPQRCWLDGRQAEIVEFVKDTLKLPNEPKWYRAPFKRTMMTGFHETWPNAYWIEYDKEQADPDLEIQGLEIEYSDDEE</sequence>
<protein>
    <submittedName>
        <fullName evidence="1">Uncharacterized protein</fullName>
    </submittedName>
</protein>
<organism evidence="1 2">
    <name type="scientific">Mycena chlorophos</name>
    <name type="common">Agaric fungus</name>
    <name type="synonym">Agaricus chlorophos</name>
    <dbReference type="NCBI Taxonomy" id="658473"/>
    <lineage>
        <taxon>Eukaryota</taxon>
        <taxon>Fungi</taxon>
        <taxon>Dikarya</taxon>
        <taxon>Basidiomycota</taxon>
        <taxon>Agaricomycotina</taxon>
        <taxon>Agaricomycetes</taxon>
        <taxon>Agaricomycetidae</taxon>
        <taxon>Agaricales</taxon>
        <taxon>Marasmiineae</taxon>
        <taxon>Mycenaceae</taxon>
        <taxon>Mycena</taxon>
    </lineage>
</organism>
<dbReference type="Proteomes" id="UP000815677">
    <property type="component" value="Unassembled WGS sequence"/>
</dbReference>
<name>A0ABQ0LJT1_MYCCL</name>
<proteinExistence type="predicted"/>
<dbReference type="EMBL" id="DF847142">
    <property type="protein sequence ID" value="GAT51338.1"/>
    <property type="molecule type" value="Genomic_DNA"/>
</dbReference>
<evidence type="ECO:0000313" key="1">
    <source>
        <dbReference type="EMBL" id="GAT51338.1"/>
    </source>
</evidence>
<evidence type="ECO:0000313" key="2">
    <source>
        <dbReference type="Proteomes" id="UP000815677"/>
    </source>
</evidence>
<accession>A0ABQ0LJT1</accession>
<gene>
    <name evidence="1" type="ORF">MCHLO_08488</name>
</gene>
<keyword evidence="2" id="KW-1185">Reference proteome</keyword>
<reference evidence="1" key="1">
    <citation type="submission" date="2014-09" db="EMBL/GenBank/DDBJ databases">
        <title>Genome sequence of the luminous mushroom Mycena chlorophos for searching fungal bioluminescence genes.</title>
        <authorList>
            <person name="Tanaka Y."/>
            <person name="Kasuga D."/>
            <person name="Oba Y."/>
            <person name="Hase S."/>
            <person name="Sato K."/>
            <person name="Oba Y."/>
            <person name="Sakakibara Y."/>
        </authorList>
    </citation>
    <scope>NUCLEOTIDE SEQUENCE</scope>
</reference>